<dbReference type="Pfam" id="PF01636">
    <property type="entry name" value="APH"/>
    <property type="match status" value="1"/>
</dbReference>
<dbReference type="RefSeq" id="WP_136013080.1">
    <property type="nucleotide sequence ID" value="NZ_SRYE01000005.1"/>
</dbReference>
<organism evidence="2 3">
    <name type="scientific">Muricaecibacterium torontonense</name>
    <dbReference type="NCBI Taxonomy" id="3032871"/>
    <lineage>
        <taxon>Bacteria</taxon>
        <taxon>Bacillati</taxon>
        <taxon>Actinomycetota</taxon>
        <taxon>Coriobacteriia</taxon>
        <taxon>Coriobacteriales</taxon>
        <taxon>Atopobiaceae</taxon>
        <taxon>Muricaecibacterium</taxon>
    </lineage>
</organism>
<evidence type="ECO:0000313" key="2">
    <source>
        <dbReference type="EMBL" id="TGY61358.1"/>
    </source>
</evidence>
<evidence type="ECO:0000313" key="3">
    <source>
        <dbReference type="Proteomes" id="UP000310263"/>
    </source>
</evidence>
<dbReference type="InterPro" id="IPR002575">
    <property type="entry name" value="Aminoglycoside_PTrfase"/>
</dbReference>
<dbReference type="OrthoDB" id="9797603at2"/>
<protein>
    <submittedName>
        <fullName evidence="2">Aminoglycoside phosphotransferase family protein</fullName>
    </submittedName>
</protein>
<dbReference type="EMBL" id="SRYE01000005">
    <property type="protein sequence ID" value="TGY61358.1"/>
    <property type="molecule type" value="Genomic_DNA"/>
</dbReference>
<sequence length="247" mass="28076">MEELVSRVNKVVFQDGDTIVKVFNEAKPVSDVFNEALNLARANEAGINTPKPVSVAKIEDSWALTTTRIPGKTLQELMDENPEKIEKYLMMFVDFQIDIHAHRAPLLQRQKDKYSRMIASLTDVLDATTRYELDMRLDGMPNEVDVCHGDFNPSNVIVGDDGELYACDWAHATQGSAAADAAISYMLFEMEDHELAQKYLDLYCKKSDTPRQVVHNWLSIVAAAELSRGREKDYDFMMSWIDVVDYQ</sequence>
<dbReference type="InterPro" id="IPR011009">
    <property type="entry name" value="Kinase-like_dom_sf"/>
</dbReference>
<dbReference type="SUPFAM" id="SSF56112">
    <property type="entry name" value="Protein kinase-like (PK-like)"/>
    <property type="match status" value="1"/>
</dbReference>
<evidence type="ECO:0000259" key="1">
    <source>
        <dbReference type="Pfam" id="PF01636"/>
    </source>
</evidence>
<reference evidence="2 3" key="1">
    <citation type="submission" date="2019-04" db="EMBL/GenBank/DDBJ databases">
        <title>Microbes associate with the intestines of laboratory mice.</title>
        <authorList>
            <person name="Navarre W."/>
            <person name="Wong E."/>
            <person name="Huang K."/>
            <person name="Tropini C."/>
            <person name="Ng K."/>
            <person name="Yu B."/>
        </authorList>
    </citation>
    <scope>NUCLEOTIDE SEQUENCE [LARGE SCALE GENOMIC DNA]</scope>
    <source>
        <strain evidence="2 3">NM07_P-09</strain>
    </source>
</reference>
<name>A0A4S2EXY0_9ACTN</name>
<accession>A0A4S2EXY0</accession>
<feature type="domain" description="Aminoglycoside phosphotransferase" evidence="1">
    <location>
        <begin position="14"/>
        <end position="208"/>
    </location>
</feature>
<comment type="caution">
    <text evidence="2">The sequence shown here is derived from an EMBL/GenBank/DDBJ whole genome shotgun (WGS) entry which is preliminary data.</text>
</comment>
<keyword evidence="3" id="KW-1185">Reference proteome</keyword>
<dbReference type="Gene3D" id="3.90.1200.10">
    <property type="match status" value="1"/>
</dbReference>
<gene>
    <name evidence="2" type="ORF">E5334_08080</name>
</gene>
<dbReference type="Proteomes" id="UP000310263">
    <property type="component" value="Unassembled WGS sequence"/>
</dbReference>
<dbReference type="AlphaFoldDB" id="A0A4S2EXY0"/>
<proteinExistence type="predicted"/>